<accession>A0A0K1PNR9</accession>
<dbReference type="EMBL" id="CP012333">
    <property type="protein sequence ID" value="AKU95162.1"/>
    <property type="molecule type" value="Genomic_DNA"/>
</dbReference>
<protein>
    <submittedName>
        <fullName evidence="1">Uncharacterized protein</fullName>
    </submittedName>
</protein>
<reference evidence="1 2" key="1">
    <citation type="submission" date="2015-08" db="EMBL/GenBank/DDBJ databases">
        <authorList>
            <person name="Babu N.S."/>
            <person name="Beckwith C.J."/>
            <person name="Beseler K.G."/>
            <person name="Brison A."/>
            <person name="Carone J.V."/>
            <person name="Caskin T.P."/>
            <person name="Diamond M."/>
            <person name="Durham M.E."/>
            <person name="Foxe J.M."/>
            <person name="Go M."/>
            <person name="Henderson B.A."/>
            <person name="Jones I.B."/>
            <person name="McGettigan J.A."/>
            <person name="Micheletti S.J."/>
            <person name="Nasrallah M.E."/>
            <person name="Ortiz D."/>
            <person name="Piller C.R."/>
            <person name="Privatt S.R."/>
            <person name="Schneider S.L."/>
            <person name="Sharp S."/>
            <person name="Smith T.C."/>
            <person name="Stanton J.D."/>
            <person name="Ullery H.E."/>
            <person name="Wilson R.J."/>
            <person name="Serrano M.G."/>
            <person name="Buck G."/>
            <person name="Lee V."/>
            <person name="Wang Y."/>
            <person name="Carvalho R."/>
            <person name="Voegtly L."/>
            <person name="Shi R."/>
            <person name="Duckworth R."/>
            <person name="Johnson A."/>
            <person name="Loviza R."/>
            <person name="Walstead R."/>
            <person name="Shah Z."/>
            <person name="Kiflezghi M."/>
            <person name="Wade K."/>
            <person name="Ball S.L."/>
            <person name="Bradley K.W."/>
            <person name="Asai D.J."/>
            <person name="Bowman C.A."/>
            <person name="Russell D.A."/>
            <person name="Pope W.H."/>
            <person name="Jacobs-Sera D."/>
            <person name="Hendrix R.W."/>
            <person name="Hatfull G.F."/>
        </authorList>
    </citation>
    <scope>NUCLEOTIDE SEQUENCE [LARGE SCALE GENOMIC DNA]</scope>
    <source>
        <strain evidence="1 2">DSM 27648</strain>
    </source>
</reference>
<organism evidence="1 2">
    <name type="scientific">Labilithrix luteola</name>
    <dbReference type="NCBI Taxonomy" id="1391654"/>
    <lineage>
        <taxon>Bacteria</taxon>
        <taxon>Pseudomonadati</taxon>
        <taxon>Myxococcota</taxon>
        <taxon>Polyangia</taxon>
        <taxon>Polyangiales</taxon>
        <taxon>Labilitrichaceae</taxon>
        <taxon>Labilithrix</taxon>
    </lineage>
</organism>
<evidence type="ECO:0000313" key="1">
    <source>
        <dbReference type="EMBL" id="AKU95162.1"/>
    </source>
</evidence>
<name>A0A0K1PNR9_9BACT</name>
<proteinExistence type="predicted"/>
<gene>
    <name evidence="1" type="ORF">AKJ09_01826</name>
</gene>
<dbReference type="AlphaFoldDB" id="A0A0K1PNR9"/>
<keyword evidence="2" id="KW-1185">Reference proteome</keyword>
<dbReference type="KEGG" id="llu:AKJ09_01826"/>
<dbReference type="Proteomes" id="UP000064967">
    <property type="component" value="Chromosome"/>
</dbReference>
<sequence length="37" mass="3890">MSTARGYVPSCRGNFAQRGQLVKTGPRTLGLPATTVP</sequence>
<evidence type="ECO:0000313" key="2">
    <source>
        <dbReference type="Proteomes" id="UP000064967"/>
    </source>
</evidence>